<protein>
    <recommendedName>
        <fullName evidence="1">DUF302 domain-containing protein</fullName>
    </recommendedName>
</protein>
<dbReference type="Proteomes" id="UP000431533">
    <property type="component" value="Unassembled WGS sequence"/>
</dbReference>
<feature type="domain" description="DUF302" evidence="1">
    <location>
        <begin position="83"/>
        <end position="143"/>
    </location>
</feature>
<dbReference type="OrthoDB" id="5190258at2759"/>
<dbReference type="SUPFAM" id="SSF103247">
    <property type="entry name" value="TT1751-like"/>
    <property type="match status" value="1"/>
</dbReference>
<dbReference type="InterPro" id="IPR035923">
    <property type="entry name" value="TT1751-like_sf"/>
</dbReference>
<sequence length="180" mass="19524">MTSQLQTESFTGTRLTLITPSSFNTTLSKLYSEIGTPNTQAWPSIAASITSYSSANKEKFIAQVEKTVGSKGFMIFMQIKKEINHSAWLPLYGVGSGLQLKRIILGNPLIAITMLQHDLKAGLAVPVELLVRELEGGRGTEVSWQVPSTLVCGGNGDAKLVEAAKVLDGKLEELIRWACE</sequence>
<dbReference type="Pfam" id="PF03625">
    <property type="entry name" value="DUF302"/>
    <property type="match status" value="1"/>
</dbReference>
<comment type="caution">
    <text evidence="2">The sequence shown here is derived from an EMBL/GenBank/DDBJ whole genome shotgun (WGS) entry which is preliminary data.</text>
</comment>
<dbReference type="RefSeq" id="XP_031003955.1">
    <property type="nucleotide sequence ID" value="XM_031150986.1"/>
</dbReference>
<reference evidence="2 3" key="1">
    <citation type="submission" date="2018-05" db="EMBL/GenBank/DDBJ databases">
        <title>Genome sequencing and assembly of the regulated plant pathogen Lachnellula willkommii and related sister species for the development of diagnostic species identification markers.</title>
        <authorList>
            <person name="Giroux E."/>
            <person name="Bilodeau G."/>
        </authorList>
    </citation>
    <scope>NUCLEOTIDE SEQUENCE [LARGE SCALE GENOMIC DNA]</scope>
    <source>
        <strain evidence="2 3">CBS 185.66</strain>
    </source>
</reference>
<dbReference type="AlphaFoldDB" id="A0A8H8TX54"/>
<proteinExistence type="predicted"/>
<dbReference type="CDD" id="cd14797">
    <property type="entry name" value="DUF302"/>
    <property type="match status" value="1"/>
</dbReference>
<dbReference type="EMBL" id="QGMH01000104">
    <property type="protein sequence ID" value="TVY25167.1"/>
    <property type="molecule type" value="Genomic_DNA"/>
</dbReference>
<dbReference type="GeneID" id="41986243"/>
<dbReference type="Gene3D" id="3.30.310.70">
    <property type="entry name" value="TT1751-like domain"/>
    <property type="match status" value="1"/>
</dbReference>
<keyword evidence="3" id="KW-1185">Reference proteome</keyword>
<accession>A0A8H8TX54</accession>
<evidence type="ECO:0000313" key="2">
    <source>
        <dbReference type="EMBL" id="TVY25167.1"/>
    </source>
</evidence>
<organism evidence="2 3">
    <name type="scientific">Lachnellula hyalina</name>
    <dbReference type="NCBI Taxonomy" id="1316788"/>
    <lineage>
        <taxon>Eukaryota</taxon>
        <taxon>Fungi</taxon>
        <taxon>Dikarya</taxon>
        <taxon>Ascomycota</taxon>
        <taxon>Pezizomycotina</taxon>
        <taxon>Leotiomycetes</taxon>
        <taxon>Helotiales</taxon>
        <taxon>Lachnaceae</taxon>
        <taxon>Lachnellula</taxon>
    </lineage>
</organism>
<evidence type="ECO:0000259" key="1">
    <source>
        <dbReference type="Pfam" id="PF03625"/>
    </source>
</evidence>
<evidence type="ECO:0000313" key="3">
    <source>
        <dbReference type="Proteomes" id="UP000431533"/>
    </source>
</evidence>
<name>A0A8H8TX54_9HELO</name>
<gene>
    <name evidence="2" type="ORF">LHYA1_G006045</name>
</gene>
<dbReference type="InterPro" id="IPR005180">
    <property type="entry name" value="DUF302"/>
</dbReference>